<dbReference type="PANTHER" id="PTHR23345">
    <property type="entry name" value="VITELLOGENIN-RELATED"/>
    <property type="match status" value="1"/>
</dbReference>
<evidence type="ECO:0000313" key="5">
    <source>
        <dbReference type="EMBL" id="GBN81453.1"/>
    </source>
</evidence>
<evidence type="ECO:0000256" key="3">
    <source>
        <dbReference type="SAM" id="SignalP"/>
    </source>
</evidence>
<dbReference type="OrthoDB" id="5956066at2759"/>
<keyword evidence="2" id="KW-0758">Storage protein</keyword>
<dbReference type="InterPro" id="IPR015819">
    <property type="entry name" value="Lipid_transp_b-sht_shell"/>
</dbReference>
<proteinExistence type="predicted"/>
<dbReference type="Pfam" id="PF01347">
    <property type="entry name" value="Vitellogenin_N"/>
    <property type="match status" value="1"/>
</dbReference>
<dbReference type="SUPFAM" id="SSF56968">
    <property type="entry name" value="Lipovitellin-phosvitin complex, beta-sheet shell regions"/>
    <property type="match status" value="1"/>
</dbReference>
<sequence length="297" mass="33607">MGYFVISTIFLCIVAGATAGTHKKLTYPQFFVGKTHLYHVTIKTTAGVPGMRPQVSKSVLTAELKIYAKTKTDLILSMHNVKVSASEPGLNSDDAHITLKKSRHLEDHLKLPIKCRYENGKIKSFTLDPKDTLESQKIKRTILRNLELDLDKKVLKPPLEGDWPATYNVTRTSTVGNYSSHYVITSSPYDEFPKEVNVFNISRTDNYEVIPYSAYNVHHNFEAQGCPEECKEMQKENRFGAGCPLGYETHQSVMKRSFVQQHNLKSVQQGPLIIDSVVTKETHIADVYDQQMQVTIK</sequence>
<name>A0A4Y2S0H4_ARAVE</name>
<feature type="signal peptide" evidence="3">
    <location>
        <begin position="1"/>
        <end position="19"/>
    </location>
</feature>
<evidence type="ECO:0000313" key="6">
    <source>
        <dbReference type="Proteomes" id="UP000499080"/>
    </source>
</evidence>
<protein>
    <recommendedName>
        <fullName evidence="4">Vitellogenin domain-containing protein</fullName>
    </recommendedName>
</protein>
<evidence type="ECO:0000256" key="1">
    <source>
        <dbReference type="ARBA" id="ARBA00022729"/>
    </source>
</evidence>
<feature type="chain" id="PRO_5021224072" description="Vitellogenin domain-containing protein" evidence="3">
    <location>
        <begin position="20"/>
        <end position="297"/>
    </location>
</feature>
<organism evidence="5 6">
    <name type="scientific">Araneus ventricosus</name>
    <name type="common">Orbweaver spider</name>
    <name type="synonym">Epeira ventricosa</name>
    <dbReference type="NCBI Taxonomy" id="182803"/>
    <lineage>
        <taxon>Eukaryota</taxon>
        <taxon>Metazoa</taxon>
        <taxon>Ecdysozoa</taxon>
        <taxon>Arthropoda</taxon>
        <taxon>Chelicerata</taxon>
        <taxon>Arachnida</taxon>
        <taxon>Araneae</taxon>
        <taxon>Araneomorphae</taxon>
        <taxon>Entelegynae</taxon>
        <taxon>Araneoidea</taxon>
        <taxon>Araneidae</taxon>
        <taxon>Araneus</taxon>
    </lineage>
</organism>
<feature type="domain" description="Vitellogenin" evidence="4">
    <location>
        <begin position="33"/>
        <end position="238"/>
    </location>
</feature>
<dbReference type="InterPro" id="IPR050733">
    <property type="entry name" value="Vitellogenin/Apolipophorin"/>
</dbReference>
<evidence type="ECO:0000256" key="2">
    <source>
        <dbReference type="ARBA" id="ARBA00022761"/>
    </source>
</evidence>
<dbReference type="PANTHER" id="PTHR23345:SF15">
    <property type="entry name" value="VITELLOGENIN 1-RELATED"/>
    <property type="match status" value="1"/>
</dbReference>
<comment type="caution">
    <text evidence="5">The sequence shown here is derived from an EMBL/GenBank/DDBJ whole genome shotgun (WGS) entry which is preliminary data.</text>
</comment>
<reference evidence="5 6" key="1">
    <citation type="journal article" date="2019" name="Sci. Rep.">
        <title>Orb-weaving spider Araneus ventricosus genome elucidates the spidroin gene catalogue.</title>
        <authorList>
            <person name="Kono N."/>
            <person name="Nakamura H."/>
            <person name="Ohtoshi R."/>
            <person name="Moran D.A.P."/>
            <person name="Shinohara A."/>
            <person name="Yoshida Y."/>
            <person name="Fujiwara M."/>
            <person name="Mori M."/>
            <person name="Tomita M."/>
            <person name="Arakawa K."/>
        </authorList>
    </citation>
    <scope>NUCLEOTIDE SEQUENCE [LARGE SCALE GENOMIC DNA]</scope>
</reference>
<evidence type="ECO:0000259" key="4">
    <source>
        <dbReference type="Pfam" id="PF01347"/>
    </source>
</evidence>
<dbReference type="AlphaFoldDB" id="A0A4Y2S0H4"/>
<keyword evidence="6" id="KW-1185">Reference proteome</keyword>
<dbReference type="InterPro" id="IPR015816">
    <property type="entry name" value="Vitellinogen_b-sht_N"/>
</dbReference>
<dbReference type="InterPro" id="IPR001747">
    <property type="entry name" value="Vitellogenin_N"/>
</dbReference>
<keyword evidence="1 3" id="KW-0732">Signal</keyword>
<accession>A0A4Y2S0H4</accession>
<dbReference type="GO" id="GO:0005319">
    <property type="term" value="F:lipid transporter activity"/>
    <property type="evidence" value="ECO:0007669"/>
    <property type="project" value="InterPro"/>
</dbReference>
<gene>
    <name evidence="5" type="ORF">AVEN_228695_1</name>
</gene>
<dbReference type="EMBL" id="BGPR01019270">
    <property type="protein sequence ID" value="GBN81453.1"/>
    <property type="molecule type" value="Genomic_DNA"/>
</dbReference>
<dbReference type="Proteomes" id="UP000499080">
    <property type="component" value="Unassembled WGS sequence"/>
</dbReference>
<dbReference type="Gene3D" id="2.30.230.10">
    <property type="entry name" value="Lipovitellin, beta-sheet shell regions, chain A"/>
    <property type="match status" value="1"/>
</dbReference>